<evidence type="ECO:0000256" key="10">
    <source>
        <dbReference type="SAM" id="Phobius"/>
    </source>
</evidence>
<dbReference type="PANTHER" id="PTHR33989:SF4">
    <property type="entry name" value="PTS SYSTEM N,N'-DIACETYLCHITOBIOSE-SPECIFIC EIIC COMPONENT"/>
    <property type="match status" value="1"/>
</dbReference>
<sequence>MSGKMDKFMEIGGRIGAQRHLAAIRDGFVIIMPLMILGSMVTLINNLPIEAYQNFMEMIFGGDTWKQFGGAVWTGTFAIVSLLIAFTIAYQLARSYDKDGLSAGVVAFASLLTITTPIAEGSGLPLIWAGSQGLFIAIIVALVSTEIFTRLLGSKRLVMKMPPSVPPAVSKSFAALFPAMIAISVFGLVKVFTIVAGMPDIHQAFFDALQEPVSKLANTPASAIVIALIVHVLWFFGLHGANVMEPVMQAVYLPAIEANIKAFEAGIEIPYIVTKPFFDAFMYLGGTGATLGLIIAVFIAGRRHKHYRNVSGLSAGPGIFNINEPILFGFPIVLNPLLIIPFILTPVVLVIFSYIMIATGIVPKTVNLIPWTTPPIIGGFLATGSMKGALLAAVNLVISIVIYLPFVKIAERIEVKKLQEELALQQEMVSSHQEDVIAEQEVPTSQPEEKPLISSRK</sequence>
<dbReference type="Proteomes" id="UP000698173">
    <property type="component" value="Unassembled WGS sequence"/>
</dbReference>
<dbReference type="InterPro" id="IPR003352">
    <property type="entry name" value="PTS_EIIC"/>
</dbReference>
<dbReference type="PROSITE" id="PS51105">
    <property type="entry name" value="PTS_EIIC_TYPE_3"/>
    <property type="match status" value="1"/>
</dbReference>
<dbReference type="InterPro" id="IPR051088">
    <property type="entry name" value="PTS_Sugar-EIIC/EIIB"/>
</dbReference>
<feature type="transmembrane region" description="Helical" evidence="10">
    <location>
        <begin position="280"/>
        <end position="301"/>
    </location>
</feature>
<evidence type="ECO:0000259" key="11">
    <source>
        <dbReference type="PROSITE" id="PS51105"/>
    </source>
</evidence>
<evidence type="ECO:0000256" key="7">
    <source>
        <dbReference type="ARBA" id="ARBA00023136"/>
    </source>
</evidence>
<dbReference type="GO" id="GO:0005886">
    <property type="term" value="C:plasma membrane"/>
    <property type="evidence" value="ECO:0007669"/>
    <property type="project" value="UniProtKB-SubCell"/>
</dbReference>
<feature type="domain" description="PTS EIIC type-3" evidence="11">
    <location>
        <begin position="4"/>
        <end position="406"/>
    </location>
</feature>
<dbReference type="NCBIfam" id="TIGR00410">
    <property type="entry name" value="lacE"/>
    <property type="match status" value="1"/>
</dbReference>
<feature type="transmembrane region" description="Helical" evidence="10">
    <location>
        <begin position="125"/>
        <end position="152"/>
    </location>
</feature>
<comment type="caution">
    <text evidence="12">The sequence shown here is derived from an EMBL/GenBank/DDBJ whole genome shotgun (WGS) entry which is preliminary data.</text>
</comment>
<dbReference type="AlphaFoldDB" id="A0A921G239"/>
<name>A0A921G239_SPOPS</name>
<feature type="transmembrane region" description="Helical" evidence="10">
    <location>
        <begin position="216"/>
        <end position="238"/>
    </location>
</feature>
<evidence type="ECO:0000256" key="2">
    <source>
        <dbReference type="ARBA" id="ARBA00022448"/>
    </source>
</evidence>
<feature type="transmembrane region" description="Helical" evidence="10">
    <location>
        <begin position="337"/>
        <end position="362"/>
    </location>
</feature>
<keyword evidence="7 8" id="KW-0472">Membrane</keyword>
<dbReference type="GO" id="GO:1902815">
    <property type="term" value="P:N,N'-diacetylchitobiose import"/>
    <property type="evidence" value="ECO:0007669"/>
    <property type="project" value="TreeGrafter"/>
</dbReference>
<evidence type="ECO:0000256" key="1">
    <source>
        <dbReference type="ARBA" id="ARBA00004651"/>
    </source>
</evidence>
<evidence type="ECO:0000256" key="3">
    <source>
        <dbReference type="ARBA" id="ARBA00022475"/>
    </source>
</evidence>
<organism evidence="12 13">
    <name type="scientific">Sporosarcina psychrophila</name>
    <name type="common">Bacillus psychrophilus</name>
    <dbReference type="NCBI Taxonomy" id="1476"/>
    <lineage>
        <taxon>Bacteria</taxon>
        <taxon>Bacillati</taxon>
        <taxon>Bacillota</taxon>
        <taxon>Bacilli</taxon>
        <taxon>Bacillales</taxon>
        <taxon>Caryophanaceae</taxon>
        <taxon>Sporosarcina</taxon>
    </lineage>
</organism>
<evidence type="ECO:0000256" key="5">
    <source>
        <dbReference type="ARBA" id="ARBA00022692"/>
    </source>
</evidence>
<proteinExistence type="predicted"/>
<dbReference type="PANTHER" id="PTHR33989">
    <property type="match status" value="1"/>
</dbReference>
<feature type="transmembrane region" description="Helical" evidence="10">
    <location>
        <begin position="101"/>
        <end position="119"/>
    </location>
</feature>
<evidence type="ECO:0000256" key="9">
    <source>
        <dbReference type="SAM" id="MobiDB-lite"/>
    </source>
</evidence>
<dbReference type="InterPro" id="IPR004796">
    <property type="entry name" value="PTS_IIC_cello"/>
</dbReference>
<evidence type="ECO:0000313" key="12">
    <source>
        <dbReference type="EMBL" id="HJF33593.1"/>
    </source>
</evidence>
<keyword evidence="3 8" id="KW-1003">Cell membrane</keyword>
<feature type="transmembrane region" description="Helical" evidence="10">
    <location>
        <begin position="68"/>
        <end position="89"/>
    </location>
</feature>
<feature type="region of interest" description="Disordered" evidence="9">
    <location>
        <begin position="434"/>
        <end position="457"/>
    </location>
</feature>
<feature type="transmembrane region" description="Helical" evidence="10">
    <location>
        <begin position="173"/>
        <end position="196"/>
    </location>
</feature>
<evidence type="ECO:0000256" key="4">
    <source>
        <dbReference type="ARBA" id="ARBA00022597"/>
    </source>
</evidence>
<dbReference type="EMBL" id="DYWT01000269">
    <property type="protein sequence ID" value="HJF33593.1"/>
    <property type="molecule type" value="Genomic_DNA"/>
</dbReference>
<reference evidence="12" key="1">
    <citation type="journal article" date="2021" name="PeerJ">
        <title>Extensive microbial diversity within the chicken gut microbiome revealed by metagenomics and culture.</title>
        <authorList>
            <person name="Gilroy R."/>
            <person name="Ravi A."/>
            <person name="Getino M."/>
            <person name="Pursley I."/>
            <person name="Horton D.L."/>
            <person name="Alikhan N.F."/>
            <person name="Baker D."/>
            <person name="Gharbi K."/>
            <person name="Hall N."/>
            <person name="Watson M."/>
            <person name="Adriaenssens E.M."/>
            <person name="Foster-Nyarko E."/>
            <person name="Jarju S."/>
            <person name="Secka A."/>
            <person name="Antonio M."/>
            <person name="Oren A."/>
            <person name="Chaudhuri R.R."/>
            <person name="La Ragione R."/>
            <person name="Hildebrand F."/>
            <person name="Pallen M.J."/>
        </authorList>
    </citation>
    <scope>NUCLEOTIDE SEQUENCE</scope>
    <source>
        <strain evidence="12">CHK171-7178</strain>
    </source>
</reference>
<keyword evidence="12" id="KW-0808">Transferase</keyword>
<dbReference type="PIRSF" id="PIRSF006351">
    <property type="entry name" value="PTS_EIIC-Cellobiose"/>
    <property type="match status" value="1"/>
</dbReference>
<dbReference type="GO" id="GO:0009401">
    <property type="term" value="P:phosphoenolpyruvate-dependent sugar phosphotransferase system"/>
    <property type="evidence" value="ECO:0007669"/>
    <property type="project" value="InterPro"/>
</dbReference>
<feature type="transmembrane region" description="Helical" evidence="10">
    <location>
        <begin position="388"/>
        <end position="407"/>
    </location>
</feature>
<keyword evidence="5 10" id="KW-0812">Transmembrane</keyword>
<comment type="subcellular location">
    <subcellularLocation>
        <location evidence="1">Cell membrane</location>
        <topology evidence="1">Multi-pass membrane protein</topology>
    </subcellularLocation>
</comment>
<dbReference type="Pfam" id="PF02378">
    <property type="entry name" value="PTS_EIIC"/>
    <property type="match status" value="1"/>
</dbReference>
<evidence type="ECO:0000313" key="13">
    <source>
        <dbReference type="Proteomes" id="UP000698173"/>
    </source>
</evidence>
<gene>
    <name evidence="12" type="primary">celB</name>
    <name evidence="12" type="ORF">K8V56_17660</name>
</gene>
<keyword evidence="6 10" id="KW-1133">Transmembrane helix</keyword>
<dbReference type="NCBIfam" id="TIGR00359">
    <property type="entry name" value="cello_pts_IIC"/>
    <property type="match status" value="1"/>
</dbReference>
<dbReference type="GO" id="GO:0008982">
    <property type="term" value="F:protein-N(PI)-phosphohistidine-sugar phosphotransferase activity"/>
    <property type="evidence" value="ECO:0007669"/>
    <property type="project" value="UniProtKB-UniRule"/>
</dbReference>
<dbReference type="InterPro" id="IPR004501">
    <property type="entry name" value="PTS_EIIC_3"/>
</dbReference>
<comment type="function">
    <text evidence="8">The phosphoenolpyruvate-dependent sugar phosphotransferase system (PTS), a major carbohydrate active -transport system, catalyzes the phosphorylation of incoming sugar substrates concomitant with their translocation across the cell membrane.</text>
</comment>
<reference evidence="12" key="2">
    <citation type="submission" date="2021-09" db="EMBL/GenBank/DDBJ databases">
        <authorList>
            <person name="Gilroy R."/>
        </authorList>
    </citation>
    <scope>NUCLEOTIDE SEQUENCE</scope>
    <source>
        <strain evidence="12">CHK171-7178</strain>
    </source>
</reference>
<protein>
    <recommendedName>
        <fullName evidence="8">Permease IIC component</fullName>
    </recommendedName>
</protein>
<evidence type="ECO:0000256" key="8">
    <source>
        <dbReference type="PIRNR" id="PIRNR006351"/>
    </source>
</evidence>
<keyword evidence="2 8" id="KW-0813">Transport</keyword>
<keyword evidence="4 8" id="KW-0762">Sugar transport</keyword>
<evidence type="ECO:0000256" key="6">
    <source>
        <dbReference type="ARBA" id="ARBA00022989"/>
    </source>
</evidence>
<accession>A0A921G239</accession>
<feature type="transmembrane region" description="Helical" evidence="10">
    <location>
        <begin position="28"/>
        <end position="48"/>
    </location>
</feature>